<sequence>MRTYALPTPAVLLVLLSLLLGALAVPGAPHAHAADNGRWAVFPAKATEERAVQGAGKRAVFRLRADPGATLREKVTVANRVNRPMTFLLYGADAHNTPRDGGFAVRTHAEKQRDVGKWTRLKHREVTVPARGEKTVPFAVEVPAKAEPGDHAGAVVAVDKRVAKAKGAVGVGVQQAVGSRIHLRVNGERTDRLEVRDVRFDYATPLLPGSGQDATIGYTLANTGNTMLRPQVDIKAAGLLGRRPFSTTGKKLPAELLPGQRVEVTQKWSGPPLVDWGTVRVTASDRDGRIVESGSDGYRTVSWWLLLVLLVPVAWAAGRLVRRWRRGRS</sequence>
<organism evidence="3 4">
    <name type="scientific">Streptomyces boncukensis</name>
    <dbReference type="NCBI Taxonomy" id="2711219"/>
    <lineage>
        <taxon>Bacteria</taxon>
        <taxon>Bacillati</taxon>
        <taxon>Actinomycetota</taxon>
        <taxon>Actinomycetes</taxon>
        <taxon>Kitasatosporales</taxon>
        <taxon>Streptomycetaceae</taxon>
        <taxon>Streptomyces</taxon>
    </lineage>
</organism>
<evidence type="ECO:0000256" key="2">
    <source>
        <dbReference type="SAM" id="SignalP"/>
    </source>
</evidence>
<reference evidence="3 4" key="1">
    <citation type="submission" date="2020-02" db="EMBL/GenBank/DDBJ databases">
        <title>Whole-genome analyses of novel actinobacteria.</title>
        <authorList>
            <person name="Sahin N."/>
            <person name="Tatar D."/>
        </authorList>
    </citation>
    <scope>NUCLEOTIDE SEQUENCE [LARGE SCALE GENOMIC DNA]</scope>
    <source>
        <strain evidence="3 4">SB3404</strain>
    </source>
</reference>
<feature type="transmembrane region" description="Helical" evidence="1">
    <location>
        <begin position="301"/>
        <end position="321"/>
    </location>
</feature>
<evidence type="ECO:0000256" key="1">
    <source>
        <dbReference type="SAM" id="Phobius"/>
    </source>
</evidence>
<evidence type="ECO:0000313" key="4">
    <source>
        <dbReference type="Proteomes" id="UP000477722"/>
    </source>
</evidence>
<dbReference type="RefSeq" id="WP_165297381.1">
    <property type="nucleotide sequence ID" value="NZ_JAAKZZ010000029.1"/>
</dbReference>
<proteinExistence type="predicted"/>
<feature type="signal peptide" evidence="2">
    <location>
        <begin position="1"/>
        <end position="33"/>
    </location>
</feature>
<protein>
    <submittedName>
        <fullName evidence="3">DUF916 domain-containing protein</fullName>
    </submittedName>
</protein>
<keyword evidence="1" id="KW-0472">Membrane</keyword>
<keyword evidence="2" id="KW-0732">Signal</keyword>
<dbReference type="EMBL" id="JAAKZZ010000029">
    <property type="protein sequence ID" value="NGO67723.1"/>
    <property type="molecule type" value="Genomic_DNA"/>
</dbReference>
<keyword evidence="1" id="KW-1133">Transmembrane helix</keyword>
<name>A0A6G4WRT7_9ACTN</name>
<dbReference type="AlphaFoldDB" id="A0A6G4WRT7"/>
<dbReference type="Proteomes" id="UP000477722">
    <property type="component" value="Unassembled WGS sequence"/>
</dbReference>
<keyword evidence="1" id="KW-0812">Transmembrane</keyword>
<evidence type="ECO:0000313" key="3">
    <source>
        <dbReference type="EMBL" id="NGO67723.1"/>
    </source>
</evidence>
<feature type="chain" id="PRO_5026092850" evidence="2">
    <location>
        <begin position="34"/>
        <end position="329"/>
    </location>
</feature>
<accession>A0A6G4WRT7</accession>
<gene>
    <name evidence="3" type="ORF">G5C65_05005</name>
</gene>
<keyword evidence="4" id="KW-1185">Reference proteome</keyword>
<comment type="caution">
    <text evidence="3">The sequence shown here is derived from an EMBL/GenBank/DDBJ whole genome shotgun (WGS) entry which is preliminary data.</text>
</comment>